<feature type="compositionally biased region" description="Basic and acidic residues" evidence="1">
    <location>
        <begin position="13"/>
        <end position="30"/>
    </location>
</feature>
<reference evidence="2 3" key="1">
    <citation type="journal article" date="2019" name="Int. J. Syst. Evol. Microbiol.">
        <title>The Global Catalogue of Microorganisms (GCM) 10K type strain sequencing project: providing services to taxonomists for standard genome sequencing and annotation.</title>
        <authorList>
            <consortium name="The Broad Institute Genomics Platform"/>
            <consortium name="The Broad Institute Genome Sequencing Center for Infectious Disease"/>
            <person name="Wu L."/>
            <person name="Ma J."/>
        </authorList>
    </citation>
    <scope>NUCLEOTIDE SEQUENCE [LARGE SCALE GENOMIC DNA]</scope>
    <source>
        <strain evidence="2 3">YIM 94188</strain>
    </source>
</reference>
<gene>
    <name evidence="2" type="ORF">ACFQEV_04310</name>
</gene>
<dbReference type="EMBL" id="JBHSXH010000009">
    <property type="protein sequence ID" value="MFC6824219.1"/>
    <property type="molecule type" value="Genomic_DNA"/>
</dbReference>
<dbReference type="Proteomes" id="UP001596408">
    <property type="component" value="Unassembled WGS sequence"/>
</dbReference>
<evidence type="ECO:0000313" key="3">
    <source>
        <dbReference type="Proteomes" id="UP001596408"/>
    </source>
</evidence>
<proteinExistence type="predicted"/>
<dbReference type="RefSeq" id="WP_379692899.1">
    <property type="nucleotide sequence ID" value="NZ_JBHSXH010000009.1"/>
</dbReference>
<keyword evidence="3" id="KW-1185">Reference proteome</keyword>
<evidence type="ECO:0000313" key="2">
    <source>
        <dbReference type="EMBL" id="MFC6824219.1"/>
    </source>
</evidence>
<evidence type="ECO:0000256" key="1">
    <source>
        <dbReference type="SAM" id="MobiDB-lite"/>
    </source>
</evidence>
<organism evidence="2 3">
    <name type="scientific">Halopelagius fulvigenes</name>
    <dbReference type="NCBI Taxonomy" id="1198324"/>
    <lineage>
        <taxon>Archaea</taxon>
        <taxon>Methanobacteriati</taxon>
        <taxon>Methanobacteriota</taxon>
        <taxon>Stenosarchaea group</taxon>
        <taxon>Halobacteria</taxon>
        <taxon>Halobacteriales</taxon>
        <taxon>Haloferacaceae</taxon>
    </lineage>
</organism>
<dbReference type="AlphaFoldDB" id="A0ABD5TVE4"/>
<sequence length="76" mass="8442">MSTHTRNPTEPQSRTDPRPTPDPSEKRDATAAEPSADAADDTDSWVDRCQRSFSATDTRRLRNLADDANEAMPNPE</sequence>
<accession>A0ABD5TVE4</accession>
<feature type="region of interest" description="Disordered" evidence="1">
    <location>
        <begin position="1"/>
        <end position="76"/>
    </location>
</feature>
<comment type="caution">
    <text evidence="2">The sequence shown here is derived from an EMBL/GenBank/DDBJ whole genome shotgun (WGS) entry which is preliminary data.</text>
</comment>
<name>A0ABD5TVE4_9EURY</name>
<feature type="compositionally biased region" description="Polar residues" evidence="1">
    <location>
        <begin position="1"/>
        <end position="12"/>
    </location>
</feature>
<protein>
    <submittedName>
        <fullName evidence="2">Uncharacterized protein</fullName>
    </submittedName>
</protein>